<proteinExistence type="inferred from homology"/>
<comment type="similarity">
    <text evidence="2">Belongs to the protein kinase superfamily. CMGC Ser/Thr protein kinase family. CDC2/CDKX subfamily.</text>
</comment>
<dbReference type="GO" id="GO:0010468">
    <property type="term" value="P:regulation of gene expression"/>
    <property type="evidence" value="ECO:0007669"/>
    <property type="project" value="TreeGrafter"/>
</dbReference>
<feature type="binding site" evidence="9">
    <location>
        <position position="63"/>
    </location>
    <ligand>
        <name>ATP</name>
        <dbReference type="ChEBI" id="CHEBI:30616"/>
    </ligand>
</feature>
<dbReference type="GO" id="GO:0005524">
    <property type="term" value="F:ATP binding"/>
    <property type="evidence" value="ECO:0007669"/>
    <property type="project" value="UniProtKB-UniRule"/>
</dbReference>
<dbReference type="Gene3D" id="3.30.200.20">
    <property type="entry name" value="Phosphorylase Kinase, domain 1"/>
    <property type="match status" value="1"/>
</dbReference>
<sequence length="423" mass="47567">MLSHLSPVTIVEEISAFISRDDEFPSGILDNYDVSSQLGRGAFGAVFKATSTRKGKIEVVAVKRTDQQDQQIDLGLEGFLPADVVRELGHLSILRHQNVIEIKQTVIDETPEKCRAFLVLEFCPNNLHRYLVKHEKLPMKTTRTFLRQILEGLNYCHTNRVFHRDLKPENILLTKDNQVKIADFGLSRVITCPSKCLSPVTTTLSYRAPELMMGEHYTYSYEVDIWSVGCIFAEMIRGALLFPGQSEVQMVIDMERWLGSPEPGDFPLCHEWLRVRKGRATAACGLELALVMKEDKAEDKEVLSLAREMLKYNTVGRIRAAAALEHPFFDTFSDSDADDSDAGAEPLADVSLTSERQLSSHLLQQIDIQAKLFRDSDTDDSDATTDDVVVDDWQLGARGNSAYPNTTSFWVLYIFPLSLCALV</sequence>
<keyword evidence="3 10" id="KW-0723">Serine/threonine-protein kinase</keyword>
<evidence type="ECO:0000256" key="2">
    <source>
        <dbReference type="ARBA" id="ARBA00006485"/>
    </source>
</evidence>
<dbReference type="AlphaFoldDB" id="A0A507E948"/>
<keyword evidence="6" id="KW-0418">Kinase</keyword>
<dbReference type="GO" id="GO:0000082">
    <property type="term" value="P:G1/S transition of mitotic cell cycle"/>
    <property type="evidence" value="ECO:0007669"/>
    <property type="project" value="TreeGrafter"/>
</dbReference>
<keyword evidence="7 9" id="KW-0067">ATP-binding</keyword>
<evidence type="ECO:0000256" key="6">
    <source>
        <dbReference type="ARBA" id="ARBA00022777"/>
    </source>
</evidence>
<dbReference type="PANTHER" id="PTHR24056:SF550">
    <property type="entry name" value="CHROMOSOME UNDETERMINED SCAFFOLD_44, WHOLE GENOME SHOTGUN SEQUENCE"/>
    <property type="match status" value="1"/>
</dbReference>
<dbReference type="Gene3D" id="1.10.510.10">
    <property type="entry name" value="Transferase(Phosphotransferase) domain 1"/>
    <property type="match status" value="1"/>
</dbReference>
<evidence type="ECO:0000256" key="7">
    <source>
        <dbReference type="ARBA" id="ARBA00022840"/>
    </source>
</evidence>
<reference evidence="12 13" key="1">
    <citation type="journal article" date="2019" name="Sci. Rep.">
        <title>Comparative genomics of chytrid fungi reveal insights into the obligate biotrophic and pathogenic lifestyle of Synchytrium endobioticum.</title>
        <authorList>
            <person name="van de Vossenberg B.T.L.H."/>
            <person name="Warris S."/>
            <person name="Nguyen H.D.T."/>
            <person name="van Gent-Pelzer M.P.E."/>
            <person name="Joly D.L."/>
            <person name="van de Geest H.C."/>
            <person name="Bonants P.J.M."/>
            <person name="Smith D.S."/>
            <person name="Levesque C.A."/>
            <person name="van der Lee T.A.J."/>
        </authorList>
    </citation>
    <scope>NUCLEOTIDE SEQUENCE [LARGE SCALE GENOMIC DNA]</scope>
    <source>
        <strain evidence="12 13">CBS 809.83</strain>
    </source>
</reference>
<dbReference type="SMART" id="SM00220">
    <property type="entry name" value="S_TKc"/>
    <property type="match status" value="1"/>
</dbReference>
<dbReference type="GO" id="GO:0010389">
    <property type="term" value="P:regulation of G2/M transition of mitotic cell cycle"/>
    <property type="evidence" value="ECO:0007669"/>
    <property type="project" value="TreeGrafter"/>
</dbReference>
<dbReference type="GO" id="GO:0030332">
    <property type="term" value="F:cyclin binding"/>
    <property type="evidence" value="ECO:0007669"/>
    <property type="project" value="TreeGrafter"/>
</dbReference>
<dbReference type="PANTHER" id="PTHR24056">
    <property type="entry name" value="CELL DIVISION PROTEIN KINASE"/>
    <property type="match status" value="1"/>
</dbReference>
<keyword evidence="13" id="KW-1185">Reference proteome</keyword>
<dbReference type="FunFam" id="1.10.510.10:FF:000624">
    <property type="entry name" value="Mitogen-activated protein kinase"/>
    <property type="match status" value="1"/>
</dbReference>
<dbReference type="PROSITE" id="PS00107">
    <property type="entry name" value="PROTEIN_KINASE_ATP"/>
    <property type="match status" value="1"/>
</dbReference>
<keyword evidence="4" id="KW-0808">Transferase</keyword>
<dbReference type="InterPro" id="IPR008271">
    <property type="entry name" value="Ser/Thr_kinase_AS"/>
</dbReference>
<dbReference type="EMBL" id="QEAQ01000016">
    <property type="protein sequence ID" value="TPX60326.1"/>
    <property type="molecule type" value="Genomic_DNA"/>
</dbReference>
<dbReference type="InterPro" id="IPR000719">
    <property type="entry name" value="Prot_kinase_dom"/>
</dbReference>
<dbReference type="STRING" id="109895.A0A507E948"/>
<evidence type="ECO:0000313" key="13">
    <source>
        <dbReference type="Proteomes" id="UP000318582"/>
    </source>
</evidence>
<dbReference type="InterPro" id="IPR050108">
    <property type="entry name" value="CDK"/>
</dbReference>
<evidence type="ECO:0000256" key="4">
    <source>
        <dbReference type="ARBA" id="ARBA00022679"/>
    </source>
</evidence>
<evidence type="ECO:0000256" key="8">
    <source>
        <dbReference type="ARBA" id="ARBA00023242"/>
    </source>
</evidence>
<evidence type="ECO:0000256" key="10">
    <source>
        <dbReference type="RuleBase" id="RU000304"/>
    </source>
</evidence>
<evidence type="ECO:0000256" key="9">
    <source>
        <dbReference type="PROSITE-ProRule" id="PRU10141"/>
    </source>
</evidence>
<dbReference type="SUPFAM" id="SSF56112">
    <property type="entry name" value="Protein kinase-like (PK-like)"/>
    <property type="match status" value="1"/>
</dbReference>
<organism evidence="12 13">
    <name type="scientific">Powellomyces hirtus</name>
    <dbReference type="NCBI Taxonomy" id="109895"/>
    <lineage>
        <taxon>Eukaryota</taxon>
        <taxon>Fungi</taxon>
        <taxon>Fungi incertae sedis</taxon>
        <taxon>Chytridiomycota</taxon>
        <taxon>Chytridiomycota incertae sedis</taxon>
        <taxon>Chytridiomycetes</taxon>
        <taxon>Spizellomycetales</taxon>
        <taxon>Powellomycetaceae</taxon>
        <taxon>Powellomyces</taxon>
    </lineage>
</organism>
<evidence type="ECO:0000256" key="5">
    <source>
        <dbReference type="ARBA" id="ARBA00022741"/>
    </source>
</evidence>
<comment type="subcellular location">
    <subcellularLocation>
        <location evidence="1">Nucleus</location>
    </subcellularLocation>
</comment>
<evidence type="ECO:0000256" key="3">
    <source>
        <dbReference type="ARBA" id="ARBA00022527"/>
    </source>
</evidence>
<evidence type="ECO:0000256" key="1">
    <source>
        <dbReference type="ARBA" id="ARBA00004123"/>
    </source>
</evidence>
<dbReference type="PROSITE" id="PS50011">
    <property type="entry name" value="PROTEIN_KINASE_DOM"/>
    <property type="match status" value="1"/>
</dbReference>
<feature type="domain" description="Protein kinase" evidence="11">
    <location>
        <begin position="32"/>
        <end position="329"/>
    </location>
</feature>
<dbReference type="GO" id="GO:0000307">
    <property type="term" value="C:cyclin-dependent protein kinase holoenzyme complex"/>
    <property type="evidence" value="ECO:0007669"/>
    <property type="project" value="TreeGrafter"/>
</dbReference>
<dbReference type="InterPro" id="IPR017441">
    <property type="entry name" value="Protein_kinase_ATP_BS"/>
</dbReference>
<name>A0A507E948_9FUNG</name>
<evidence type="ECO:0000259" key="11">
    <source>
        <dbReference type="PROSITE" id="PS50011"/>
    </source>
</evidence>
<dbReference type="GO" id="GO:0007165">
    <property type="term" value="P:signal transduction"/>
    <property type="evidence" value="ECO:0007669"/>
    <property type="project" value="TreeGrafter"/>
</dbReference>
<dbReference type="PROSITE" id="PS00108">
    <property type="entry name" value="PROTEIN_KINASE_ST"/>
    <property type="match status" value="1"/>
</dbReference>
<dbReference type="InterPro" id="IPR011009">
    <property type="entry name" value="Kinase-like_dom_sf"/>
</dbReference>
<keyword evidence="5 9" id="KW-0547">Nucleotide-binding</keyword>
<comment type="caution">
    <text evidence="12">The sequence shown here is derived from an EMBL/GenBank/DDBJ whole genome shotgun (WGS) entry which is preliminary data.</text>
</comment>
<dbReference type="GO" id="GO:0005737">
    <property type="term" value="C:cytoplasm"/>
    <property type="evidence" value="ECO:0007669"/>
    <property type="project" value="TreeGrafter"/>
</dbReference>
<dbReference type="Proteomes" id="UP000318582">
    <property type="component" value="Unassembled WGS sequence"/>
</dbReference>
<protein>
    <recommendedName>
        <fullName evidence="11">Protein kinase domain-containing protein</fullName>
    </recommendedName>
</protein>
<accession>A0A507E948</accession>
<dbReference type="GO" id="GO:0004693">
    <property type="term" value="F:cyclin-dependent protein serine/threonine kinase activity"/>
    <property type="evidence" value="ECO:0007669"/>
    <property type="project" value="TreeGrafter"/>
</dbReference>
<evidence type="ECO:0000313" key="12">
    <source>
        <dbReference type="EMBL" id="TPX60326.1"/>
    </source>
</evidence>
<dbReference type="GO" id="GO:0005634">
    <property type="term" value="C:nucleus"/>
    <property type="evidence" value="ECO:0007669"/>
    <property type="project" value="UniProtKB-SubCell"/>
</dbReference>
<dbReference type="Pfam" id="PF00069">
    <property type="entry name" value="Pkinase"/>
    <property type="match status" value="1"/>
</dbReference>
<keyword evidence="8" id="KW-0539">Nucleus</keyword>
<gene>
    <name evidence="12" type="ORF">PhCBS80983_g01853</name>
</gene>